<dbReference type="Pfam" id="PF21820">
    <property type="entry name" value="DUF6886"/>
    <property type="match status" value="1"/>
</dbReference>
<dbReference type="EMBL" id="VDGI01000016">
    <property type="protein sequence ID" value="TQR19116.1"/>
    <property type="molecule type" value="Genomic_DNA"/>
</dbReference>
<sequence length="176" mass="20781">MRLFHVSEESNIELFEPRIPTRVDLDPTKGLVWAINEKCLPNFLTPRNCPRVCFHVGANTSETDKRRYFSSESCVHVVVIENKWFEAMKNTTLYLYEFDSTEFSLLDENAGYFTSAKKQIPINKIETTDLFQEQFRRNVELRLVDNLWDIFNEIQNTTLNWSMCRMGFAQPKLETH</sequence>
<dbReference type="InterPro" id="IPR049253">
    <property type="entry name" value="DUF6886"/>
</dbReference>
<accession>A0A544TNS9</accession>
<dbReference type="OrthoDB" id="156685at2"/>
<evidence type="ECO:0000313" key="1">
    <source>
        <dbReference type="EMBL" id="TQR19116.1"/>
    </source>
</evidence>
<name>A0A544TNS9_9BACI</name>
<organism evidence="1 2">
    <name type="scientific">Psychrobacillus vulpis</name>
    <dbReference type="NCBI Taxonomy" id="2325572"/>
    <lineage>
        <taxon>Bacteria</taxon>
        <taxon>Bacillati</taxon>
        <taxon>Bacillota</taxon>
        <taxon>Bacilli</taxon>
        <taxon>Bacillales</taxon>
        <taxon>Bacillaceae</taxon>
        <taxon>Psychrobacillus</taxon>
    </lineage>
</organism>
<protein>
    <submittedName>
        <fullName evidence="1">Uncharacterized protein</fullName>
    </submittedName>
</protein>
<evidence type="ECO:0000313" key="2">
    <source>
        <dbReference type="Proteomes" id="UP000316626"/>
    </source>
</evidence>
<comment type="caution">
    <text evidence="1">The sequence shown here is derived from an EMBL/GenBank/DDBJ whole genome shotgun (WGS) entry which is preliminary data.</text>
</comment>
<reference evidence="1 2" key="1">
    <citation type="submission" date="2019-06" db="EMBL/GenBank/DDBJ databases">
        <title>Psychrobacillus vulpis sp. nov., a new species isolated from feces of a red fox that inhabits in The Tablas de Daimiel Natural Park, Albacete, Spain.</title>
        <authorList>
            <person name="Rodriguez M."/>
            <person name="Reina J.C."/>
            <person name="Bejar V."/>
            <person name="Llamas I."/>
        </authorList>
    </citation>
    <scope>NUCLEOTIDE SEQUENCE [LARGE SCALE GENOMIC DNA]</scope>
    <source>
        <strain evidence="1 2">Z8</strain>
    </source>
</reference>
<keyword evidence="2" id="KW-1185">Reference proteome</keyword>
<dbReference type="AlphaFoldDB" id="A0A544TNS9"/>
<gene>
    <name evidence="1" type="ORF">FG384_13990</name>
</gene>
<proteinExistence type="predicted"/>
<dbReference type="Proteomes" id="UP000316626">
    <property type="component" value="Unassembled WGS sequence"/>
</dbReference>